<protein>
    <recommendedName>
        <fullName evidence="2">Sema domain-containing protein</fullName>
    </recommendedName>
</protein>
<feature type="domain" description="Sema" evidence="2">
    <location>
        <begin position="1"/>
        <end position="37"/>
    </location>
</feature>
<dbReference type="EMBL" id="KK117659">
    <property type="protein sequence ID" value="KFM71071.1"/>
    <property type="molecule type" value="Genomic_DNA"/>
</dbReference>
<comment type="caution">
    <text evidence="1">Lacks conserved residue(s) required for the propagation of feature annotation.</text>
</comment>
<feature type="non-terminal residue" evidence="3">
    <location>
        <position position="37"/>
    </location>
</feature>
<evidence type="ECO:0000313" key="3">
    <source>
        <dbReference type="EMBL" id="KFM71071.1"/>
    </source>
</evidence>
<evidence type="ECO:0000259" key="2">
    <source>
        <dbReference type="PROSITE" id="PS51004"/>
    </source>
</evidence>
<sequence>MIYANFEASFRTATTMELTMQASSAVCVFEHITIVTG</sequence>
<gene>
    <name evidence="3" type="ORF">X975_26206</name>
</gene>
<proteinExistence type="predicted"/>
<keyword evidence="4" id="KW-1185">Reference proteome</keyword>
<name>A0A087U132_STEMI</name>
<reference evidence="3 4" key="1">
    <citation type="submission" date="2013-11" db="EMBL/GenBank/DDBJ databases">
        <title>Genome sequencing of Stegodyphus mimosarum.</title>
        <authorList>
            <person name="Bechsgaard J."/>
        </authorList>
    </citation>
    <scope>NUCLEOTIDE SEQUENCE [LARGE SCALE GENOMIC DNA]</scope>
</reference>
<dbReference type="AlphaFoldDB" id="A0A087U132"/>
<evidence type="ECO:0000256" key="1">
    <source>
        <dbReference type="PROSITE-ProRule" id="PRU00352"/>
    </source>
</evidence>
<accession>A0A087U132</accession>
<dbReference type="InterPro" id="IPR001627">
    <property type="entry name" value="Semap_dom"/>
</dbReference>
<evidence type="ECO:0000313" key="4">
    <source>
        <dbReference type="Proteomes" id="UP000054359"/>
    </source>
</evidence>
<organism evidence="3 4">
    <name type="scientific">Stegodyphus mimosarum</name>
    <name type="common">African social velvet spider</name>
    <dbReference type="NCBI Taxonomy" id="407821"/>
    <lineage>
        <taxon>Eukaryota</taxon>
        <taxon>Metazoa</taxon>
        <taxon>Ecdysozoa</taxon>
        <taxon>Arthropoda</taxon>
        <taxon>Chelicerata</taxon>
        <taxon>Arachnida</taxon>
        <taxon>Araneae</taxon>
        <taxon>Araneomorphae</taxon>
        <taxon>Entelegynae</taxon>
        <taxon>Eresoidea</taxon>
        <taxon>Eresidae</taxon>
        <taxon>Stegodyphus</taxon>
    </lineage>
</organism>
<dbReference type="PROSITE" id="PS51004">
    <property type="entry name" value="SEMA"/>
    <property type="match status" value="1"/>
</dbReference>
<dbReference type="Proteomes" id="UP000054359">
    <property type="component" value="Unassembled WGS sequence"/>
</dbReference>